<name>A0AAV9PDW1_9PEZI</name>
<evidence type="ECO:0000256" key="1">
    <source>
        <dbReference type="SAM" id="MobiDB-lite"/>
    </source>
</evidence>
<dbReference type="Proteomes" id="UP001337655">
    <property type="component" value="Unassembled WGS sequence"/>
</dbReference>
<feature type="region of interest" description="Disordered" evidence="1">
    <location>
        <begin position="1"/>
        <end position="24"/>
    </location>
</feature>
<accession>A0AAV9PDW1</accession>
<organism evidence="2 3">
    <name type="scientific">Saxophila tyrrhenica</name>
    <dbReference type="NCBI Taxonomy" id="1690608"/>
    <lineage>
        <taxon>Eukaryota</taxon>
        <taxon>Fungi</taxon>
        <taxon>Dikarya</taxon>
        <taxon>Ascomycota</taxon>
        <taxon>Pezizomycotina</taxon>
        <taxon>Dothideomycetes</taxon>
        <taxon>Dothideomycetidae</taxon>
        <taxon>Mycosphaerellales</taxon>
        <taxon>Extremaceae</taxon>
        <taxon>Saxophila</taxon>
    </lineage>
</organism>
<dbReference type="AlphaFoldDB" id="A0AAV9PDW1"/>
<feature type="region of interest" description="Disordered" evidence="1">
    <location>
        <begin position="59"/>
        <end position="78"/>
    </location>
</feature>
<comment type="caution">
    <text evidence="2">The sequence shown here is derived from an EMBL/GenBank/DDBJ whole genome shotgun (WGS) entry which is preliminary data.</text>
</comment>
<evidence type="ECO:0000313" key="2">
    <source>
        <dbReference type="EMBL" id="KAK5171831.1"/>
    </source>
</evidence>
<sequence length="182" mass="20562">MAATHSEMPQSTPTHKPAQRRPRYYSHCSSLLNSSLTLSRSKTPFTPLALRLSALHLDGKQETPLPPPPLKRSGFQAPRPSLPFNEDVEDDPFMLFPEWQHPFSPLKNDSARYIAEQAAVERSQQLRLKARRGSMTVDNIKRMVLWHHQLACSRTTTTPQAAKRGVADDYYVGSPMDIDTVL</sequence>
<dbReference type="RefSeq" id="XP_064660675.1">
    <property type="nucleotide sequence ID" value="XM_064800724.1"/>
</dbReference>
<keyword evidence="3" id="KW-1185">Reference proteome</keyword>
<evidence type="ECO:0000313" key="3">
    <source>
        <dbReference type="Proteomes" id="UP001337655"/>
    </source>
</evidence>
<reference evidence="2 3" key="1">
    <citation type="submission" date="2023-08" db="EMBL/GenBank/DDBJ databases">
        <title>Black Yeasts Isolated from many extreme environments.</title>
        <authorList>
            <person name="Coleine C."/>
            <person name="Stajich J.E."/>
            <person name="Selbmann L."/>
        </authorList>
    </citation>
    <scope>NUCLEOTIDE SEQUENCE [LARGE SCALE GENOMIC DNA]</scope>
    <source>
        <strain evidence="2 3">CCFEE 5935</strain>
    </source>
</reference>
<protein>
    <submittedName>
        <fullName evidence="2">Uncharacterized protein</fullName>
    </submittedName>
</protein>
<gene>
    <name evidence="2" type="ORF">LTR77_003467</name>
</gene>
<dbReference type="GeneID" id="89924814"/>
<dbReference type="EMBL" id="JAVRRT010000005">
    <property type="protein sequence ID" value="KAK5171831.1"/>
    <property type="molecule type" value="Genomic_DNA"/>
</dbReference>
<proteinExistence type="predicted"/>